<keyword evidence="3" id="KW-1185">Reference proteome</keyword>
<feature type="compositionally biased region" description="Basic residues" evidence="1">
    <location>
        <begin position="78"/>
        <end position="88"/>
    </location>
</feature>
<dbReference type="RefSeq" id="XP_005712265.1">
    <property type="nucleotide sequence ID" value="XM_005712208.1"/>
</dbReference>
<evidence type="ECO:0000313" key="3">
    <source>
        <dbReference type="Proteomes" id="UP000012073"/>
    </source>
</evidence>
<name>S0F2R4_CHOCR</name>
<dbReference type="Proteomes" id="UP000012073">
    <property type="component" value="Unassembled WGS sequence"/>
</dbReference>
<dbReference type="KEGG" id="ccp:CHC_T00007906001"/>
<sequence>MAFKEPILPSRYTFLSNILLQHSPPTFTPTFTTTNYPPPSTYEVTSFRAECHRPPLSPFHLHVTNINSKPVAPSRPSPARRAHVRTRQRAGQDPGRRRGAALRRREDTPRPVRVQAACQVPSRRRVSR</sequence>
<evidence type="ECO:0000256" key="1">
    <source>
        <dbReference type="SAM" id="MobiDB-lite"/>
    </source>
</evidence>
<accession>S0F2R4</accession>
<reference evidence="3" key="1">
    <citation type="journal article" date="2013" name="Proc. Natl. Acad. Sci. U.S.A.">
        <title>Genome structure and metabolic features in the red seaweed Chondrus crispus shed light on evolution of the Archaeplastida.</title>
        <authorList>
            <person name="Collen J."/>
            <person name="Porcel B."/>
            <person name="Carre W."/>
            <person name="Ball S.G."/>
            <person name="Chaparro C."/>
            <person name="Tonon T."/>
            <person name="Barbeyron T."/>
            <person name="Michel G."/>
            <person name="Noel B."/>
            <person name="Valentin K."/>
            <person name="Elias M."/>
            <person name="Artiguenave F."/>
            <person name="Arun A."/>
            <person name="Aury J.M."/>
            <person name="Barbosa-Neto J.F."/>
            <person name="Bothwell J.H."/>
            <person name="Bouget F.Y."/>
            <person name="Brillet L."/>
            <person name="Cabello-Hurtado F."/>
            <person name="Capella-Gutierrez S."/>
            <person name="Charrier B."/>
            <person name="Cladiere L."/>
            <person name="Cock J.M."/>
            <person name="Coelho S.M."/>
            <person name="Colleoni C."/>
            <person name="Czjzek M."/>
            <person name="Da Silva C."/>
            <person name="Delage L."/>
            <person name="Denoeud F."/>
            <person name="Deschamps P."/>
            <person name="Dittami S.M."/>
            <person name="Gabaldon T."/>
            <person name="Gachon C.M."/>
            <person name="Groisillier A."/>
            <person name="Herve C."/>
            <person name="Jabbari K."/>
            <person name="Katinka M."/>
            <person name="Kloareg B."/>
            <person name="Kowalczyk N."/>
            <person name="Labadie K."/>
            <person name="Leblanc C."/>
            <person name="Lopez P.J."/>
            <person name="McLachlan D.H."/>
            <person name="Meslet-Cladiere L."/>
            <person name="Moustafa A."/>
            <person name="Nehr Z."/>
            <person name="Nyvall Collen P."/>
            <person name="Panaud O."/>
            <person name="Partensky F."/>
            <person name="Poulain J."/>
            <person name="Rensing S.A."/>
            <person name="Rousvoal S."/>
            <person name="Samson G."/>
            <person name="Symeonidi A."/>
            <person name="Weissenbach J."/>
            <person name="Zambounis A."/>
            <person name="Wincker P."/>
            <person name="Boyen C."/>
        </authorList>
    </citation>
    <scope>NUCLEOTIDE SEQUENCE [LARGE SCALE GENOMIC DNA]</scope>
    <source>
        <strain evidence="3">cv. Stackhouse</strain>
    </source>
</reference>
<dbReference type="AlphaFoldDB" id="S0F2R4"/>
<feature type="region of interest" description="Disordered" evidence="1">
    <location>
        <begin position="66"/>
        <end position="128"/>
    </location>
</feature>
<dbReference type="GeneID" id="17319982"/>
<evidence type="ECO:0000313" key="2">
    <source>
        <dbReference type="EMBL" id="CDF77391.1"/>
    </source>
</evidence>
<protein>
    <submittedName>
        <fullName evidence="2">Uncharacterized protein</fullName>
    </submittedName>
</protein>
<proteinExistence type="predicted"/>
<organism evidence="2 3">
    <name type="scientific">Chondrus crispus</name>
    <name type="common">Carrageen Irish moss</name>
    <name type="synonym">Polymorpha crispa</name>
    <dbReference type="NCBI Taxonomy" id="2769"/>
    <lineage>
        <taxon>Eukaryota</taxon>
        <taxon>Rhodophyta</taxon>
        <taxon>Florideophyceae</taxon>
        <taxon>Rhodymeniophycidae</taxon>
        <taxon>Gigartinales</taxon>
        <taxon>Gigartinaceae</taxon>
        <taxon>Chondrus</taxon>
    </lineage>
</organism>
<dbReference type="Gramene" id="CDF77391">
    <property type="protein sequence ID" value="CDF77391"/>
    <property type="gene ID" value="CHC_T00007906001"/>
</dbReference>
<dbReference type="EMBL" id="HG001523">
    <property type="protein sequence ID" value="CDF77391.1"/>
    <property type="molecule type" value="Genomic_DNA"/>
</dbReference>
<gene>
    <name evidence="2" type="ORF">CHC_T00007906001</name>
</gene>